<reference evidence="2 3" key="2">
    <citation type="journal article" date="2017" name="Front. Plant Sci.">
        <title>Gene Classification and Mining of Molecular Markers Useful in Red Clover (Trifolium pratense) Breeding.</title>
        <authorList>
            <person name="Istvanek J."/>
            <person name="Dluhosova J."/>
            <person name="Dluhos P."/>
            <person name="Patkova L."/>
            <person name="Nedelnik J."/>
            <person name="Repkova J."/>
        </authorList>
    </citation>
    <scope>NUCLEOTIDE SEQUENCE [LARGE SCALE GENOMIC DNA]</scope>
    <source>
        <strain evidence="3">cv. Tatra</strain>
        <tissue evidence="2">Young leaves</tissue>
    </source>
</reference>
<feature type="transmembrane region" description="Helical" evidence="1">
    <location>
        <begin position="280"/>
        <end position="300"/>
    </location>
</feature>
<dbReference type="ExpressionAtlas" id="A0A2K3MMF7">
    <property type="expression patterns" value="baseline"/>
</dbReference>
<dbReference type="EMBL" id="ASHM01010096">
    <property type="protein sequence ID" value="PNX91899.1"/>
    <property type="molecule type" value="Genomic_DNA"/>
</dbReference>
<evidence type="ECO:0000313" key="3">
    <source>
        <dbReference type="Proteomes" id="UP000236291"/>
    </source>
</evidence>
<organism evidence="2 3">
    <name type="scientific">Trifolium pratense</name>
    <name type="common">Red clover</name>
    <dbReference type="NCBI Taxonomy" id="57577"/>
    <lineage>
        <taxon>Eukaryota</taxon>
        <taxon>Viridiplantae</taxon>
        <taxon>Streptophyta</taxon>
        <taxon>Embryophyta</taxon>
        <taxon>Tracheophyta</taxon>
        <taxon>Spermatophyta</taxon>
        <taxon>Magnoliopsida</taxon>
        <taxon>eudicotyledons</taxon>
        <taxon>Gunneridae</taxon>
        <taxon>Pentapetalae</taxon>
        <taxon>rosids</taxon>
        <taxon>fabids</taxon>
        <taxon>Fabales</taxon>
        <taxon>Fabaceae</taxon>
        <taxon>Papilionoideae</taxon>
        <taxon>50 kb inversion clade</taxon>
        <taxon>NPAAA clade</taxon>
        <taxon>Hologalegina</taxon>
        <taxon>IRL clade</taxon>
        <taxon>Trifolieae</taxon>
        <taxon>Trifolium</taxon>
    </lineage>
</organism>
<feature type="transmembrane region" description="Helical" evidence="1">
    <location>
        <begin position="306"/>
        <end position="332"/>
    </location>
</feature>
<feature type="non-terminal residue" evidence="2">
    <location>
        <position position="1"/>
    </location>
</feature>
<feature type="transmembrane region" description="Helical" evidence="1">
    <location>
        <begin position="80"/>
        <end position="105"/>
    </location>
</feature>
<evidence type="ECO:0008006" key="4">
    <source>
        <dbReference type="Google" id="ProtNLM"/>
    </source>
</evidence>
<feature type="transmembrane region" description="Helical" evidence="1">
    <location>
        <begin position="238"/>
        <end position="259"/>
    </location>
</feature>
<dbReference type="STRING" id="57577.A0A2K3MMF7"/>
<accession>A0A2K3MMF7</accession>
<protein>
    <recommendedName>
        <fullName evidence="4">Transmembrane protein</fullName>
    </recommendedName>
</protein>
<dbReference type="PANTHER" id="PTHR34116">
    <property type="entry name" value="PLASMINOGEN ACTIVATOR INHIBITOR"/>
    <property type="match status" value="1"/>
</dbReference>
<sequence>ERDGVVGLTRSVDAGIGQSILESISEVDVLPLRNSPLIESYISSGQKAQAPEDFWYPCCQRACVESVFRVMPLSRFAAEAFGVVTICLVAILILLGLICIAYSFYFRSRIHNQGEIFRLTLLRRALHLKWRETVCKCYIVSNMGFAEPCLFLTLVFLLRAPLQRLETGIMSRKWNVRTSAYIILYCLPMFLLQLFVIFVGPHLDKDKGSGKKLPHYFTSTVGSSSVAEGSDDIALCTYPLLSTILLGLFAIILTSYLFWLGSRILKLVINKGLQKRVYTLLFSVLCFLPLRVLFLGLSVLSGPEHFMFEAFVFLAFLALVCCSGLCMCTLVYRPVADCLALGNLQDLEARTRRFNEDHNDTISLVANQSHLEYNVEENAQPSPGRYSDESTKRGSISFRTLEKGVASTGTFVELSLFSPSRSATPPGSPSLPGWPMQSPAQVVVV</sequence>
<feature type="transmembrane region" description="Helical" evidence="1">
    <location>
        <begin position="179"/>
        <end position="199"/>
    </location>
</feature>
<reference evidence="2 3" key="1">
    <citation type="journal article" date="2014" name="Am. J. Bot.">
        <title>Genome assembly and annotation for red clover (Trifolium pratense; Fabaceae).</title>
        <authorList>
            <person name="Istvanek J."/>
            <person name="Jaros M."/>
            <person name="Krenek A."/>
            <person name="Repkova J."/>
        </authorList>
    </citation>
    <scope>NUCLEOTIDE SEQUENCE [LARGE SCALE GENOMIC DNA]</scope>
    <source>
        <strain evidence="3">cv. Tatra</strain>
        <tissue evidence="2">Young leaves</tissue>
    </source>
</reference>
<evidence type="ECO:0000313" key="2">
    <source>
        <dbReference type="EMBL" id="PNX91899.1"/>
    </source>
</evidence>
<proteinExistence type="predicted"/>
<comment type="caution">
    <text evidence="2">The sequence shown here is derived from an EMBL/GenBank/DDBJ whole genome shotgun (WGS) entry which is preliminary data.</text>
</comment>
<dbReference type="PANTHER" id="PTHR34116:SF2">
    <property type="entry name" value="THH1_TOM1_TOM3 DOMAIN-CONTAINING PROTEIN"/>
    <property type="match status" value="1"/>
</dbReference>
<feature type="transmembrane region" description="Helical" evidence="1">
    <location>
        <begin position="138"/>
        <end position="158"/>
    </location>
</feature>
<keyword evidence="1" id="KW-0812">Transmembrane</keyword>
<gene>
    <name evidence="2" type="ORF">L195_g015024</name>
</gene>
<keyword evidence="1" id="KW-0472">Membrane</keyword>
<name>A0A2K3MMF7_TRIPR</name>
<dbReference type="AlphaFoldDB" id="A0A2K3MMF7"/>
<keyword evidence="1" id="KW-1133">Transmembrane helix</keyword>
<dbReference type="Proteomes" id="UP000236291">
    <property type="component" value="Unassembled WGS sequence"/>
</dbReference>
<evidence type="ECO:0000256" key="1">
    <source>
        <dbReference type="SAM" id="Phobius"/>
    </source>
</evidence>